<dbReference type="GO" id="GO:0008168">
    <property type="term" value="F:methyltransferase activity"/>
    <property type="evidence" value="ECO:0007669"/>
    <property type="project" value="UniProtKB-KW"/>
</dbReference>
<keyword evidence="4 6" id="KW-0808">Transferase</keyword>
<keyword evidence="2 6" id="KW-0698">rRNA processing</keyword>
<comment type="caution">
    <text evidence="7">The sequence shown here is derived from an EMBL/GenBank/DDBJ whole genome shotgun (WGS) entry which is preliminary data.</text>
</comment>
<dbReference type="InterPro" id="IPR003682">
    <property type="entry name" value="rRNA_ssu_MeTfrase_G"/>
</dbReference>
<evidence type="ECO:0000256" key="2">
    <source>
        <dbReference type="ARBA" id="ARBA00022552"/>
    </source>
</evidence>
<feature type="binding site" evidence="6">
    <location>
        <position position="152"/>
    </location>
    <ligand>
        <name>S-adenosyl-L-methionine</name>
        <dbReference type="ChEBI" id="CHEBI:59789"/>
    </ligand>
</feature>
<dbReference type="Pfam" id="PF02527">
    <property type="entry name" value="GidB"/>
    <property type="match status" value="1"/>
</dbReference>
<keyword evidence="1 6" id="KW-0963">Cytoplasm</keyword>
<dbReference type="Proteomes" id="UP001201217">
    <property type="component" value="Unassembled WGS sequence"/>
</dbReference>
<dbReference type="SUPFAM" id="SSF53335">
    <property type="entry name" value="S-adenosyl-L-methionine-dependent methyltransferases"/>
    <property type="match status" value="1"/>
</dbReference>
<comment type="similarity">
    <text evidence="6">Belongs to the methyltransferase superfamily. RNA methyltransferase RsmG family.</text>
</comment>
<evidence type="ECO:0000313" key="8">
    <source>
        <dbReference type="Proteomes" id="UP001201217"/>
    </source>
</evidence>
<dbReference type="HAMAP" id="MF_00074">
    <property type="entry name" value="16SrRNA_methyltr_G"/>
    <property type="match status" value="1"/>
</dbReference>
<evidence type="ECO:0000256" key="6">
    <source>
        <dbReference type="HAMAP-Rule" id="MF_00074"/>
    </source>
</evidence>
<feature type="binding site" evidence="6">
    <location>
        <position position="83"/>
    </location>
    <ligand>
        <name>S-adenosyl-L-methionine</name>
        <dbReference type="ChEBI" id="CHEBI:59789"/>
    </ligand>
</feature>
<proteinExistence type="inferred from homology"/>
<evidence type="ECO:0000256" key="1">
    <source>
        <dbReference type="ARBA" id="ARBA00022490"/>
    </source>
</evidence>
<name>A0ABS9E4U1_9HYPH</name>
<evidence type="ECO:0000256" key="4">
    <source>
        <dbReference type="ARBA" id="ARBA00022679"/>
    </source>
</evidence>
<dbReference type="PANTHER" id="PTHR31760:SF0">
    <property type="entry name" value="S-ADENOSYL-L-METHIONINE-DEPENDENT METHYLTRANSFERASES SUPERFAMILY PROTEIN"/>
    <property type="match status" value="1"/>
</dbReference>
<gene>
    <name evidence="6 7" type="primary">rsmG</name>
    <name evidence="7" type="ORF">L1I42_00255</name>
</gene>
<evidence type="ECO:0000256" key="3">
    <source>
        <dbReference type="ARBA" id="ARBA00022603"/>
    </source>
</evidence>
<keyword evidence="3 6" id="KW-0489">Methyltransferase</keyword>
<comment type="caution">
    <text evidence="6">Lacks conserved residue(s) required for the propagation of feature annotation.</text>
</comment>
<evidence type="ECO:0000313" key="7">
    <source>
        <dbReference type="EMBL" id="MCF4096914.1"/>
    </source>
</evidence>
<dbReference type="EC" id="2.1.1.170" evidence="6"/>
<dbReference type="PANTHER" id="PTHR31760">
    <property type="entry name" value="S-ADENOSYL-L-METHIONINE-DEPENDENT METHYLTRANSFERASES SUPERFAMILY PROTEIN"/>
    <property type="match status" value="1"/>
</dbReference>
<accession>A0ABS9E4U1</accession>
<sequence>MGSEQAAVATYLASLDAWAGNGEQVDSIVEHLLFYEASLIKWQKIKNLVSRETLSEIWSRHFLDCLQLIPMIRADSRTLVDFGSGGGFPAIPLAIALKQQNTTIHMVESNGRKGSFLRQMVRELDLNAKIHTERAESLNPKEIGPVDVFTARAFAPLTDILTHVSPFWQENSVGLFQKGRGYSKEIEESLQKWRYTYSTVISKTQNDAAIVQITDLEQF</sequence>
<dbReference type="NCBIfam" id="TIGR00138">
    <property type="entry name" value="rsmG_gidB"/>
    <property type="match status" value="1"/>
</dbReference>
<dbReference type="EMBL" id="JAKGTI010000001">
    <property type="protein sequence ID" value="MCF4096914.1"/>
    <property type="molecule type" value="Genomic_DNA"/>
</dbReference>
<dbReference type="Gene3D" id="3.40.50.150">
    <property type="entry name" value="Vaccinia Virus protein VP39"/>
    <property type="match status" value="1"/>
</dbReference>
<protein>
    <recommendedName>
        <fullName evidence="6">Ribosomal RNA small subunit methyltransferase G</fullName>
        <ecNumber evidence="6">2.1.1.170</ecNumber>
    </recommendedName>
    <alternativeName>
        <fullName evidence="6">16S rRNA 7-methylguanosine methyltransferase</fullName>
        <shortName evidence="6">16S rRNA m7G methyltransferase</shortName>
    </alternativeName>
</protein>
<dbReference type="InterPro" id="IPR029063">
    <property type="entry name" value="SAM-dependent_MTases_sf"/>
</dbReference>
<feature type="binding site" evidence="6">
    <location>
        <begin position="135"/>
        <end position="136"/>
    </location>
    <ligand>
        <name>S-adenosyl-L-methionine</name>
        <dbReference type="ChEBI" id="CHEBI:59789"/>
    </ligand>
</feature>
<keyword evidence="8" id="KW-1185">Reference proteome</keyword>
<evidence type="ECO:0000256" key="5">
    <source>
        <dbReference type="ARBA" id="ARBA00022691"/>
    </source>
</evidence>
<feature type="binding site" evidence="6">
    <location>
        <position position="88"/>
    </location>
    <ligand>
        <name>S-adenosyl-L-methionine</name>
        <dbReference type="ChEBI" id="CHEBI:59789"/>
    </ligand>
</feature>
<keyword evidence="5 6" id="KW-0949">S-adenosyl-L-methionine</keyword>
<dbReference type="GO" id="GO:0032259">
    <property type="term" value="P:methylation"/>
    <property type="evidence" value="ECO:0007669"/>
    <property type="project" value="UniProtKB-KW"/>
</dbReference>
<comment type="catalytic activity">
    <reaction evidence="6">
        <text>guanosine(527) in 16S rRNA + S-adenosyl-L-methionine = N(7)-methylguanosine(527) in 16S rRNA + S-adenosyl-L-homocysteine</text>
        <dbReference type="Rhea" id="RHEA:42732"/>
        <dbReference type="Rhea" id="RHEA-COMP:10209"/>
        <dbReference type="Rhea" id="RHEA-COMP:10210"/>
        <dbReference type="ChEBI" id="CHEBI:57856"/>
        <dbReference type="ChEBI" id="CHEBI:59789"/>
        <dbReference type="ChEBI" id="CHEBI:74269"/>
        <dbReference type="ChEBI" id="CHEBI:74480"/>
        <dbReference type="EC" id="2.1.1.170"/>
    </reaction>
</comment>
<comment type="function">
    <text evidence="6">Specifically methylates the N7 position of guanine in position 527 of 16S rRNA.</text>
</comment>
<comment type="subcellular location">
    <subcellularLocation>
        <location evidence="6">Cytoplasm</location>
    </subcellularLocation>
</comment>
<organism evidence="7 8">
    <name type="scientific">Maritalea mediterranea</name>
    <dbReference type="NCBI Taxonomy" id="2909667"/>
    <lineage>
        <taxon>Bacteria</taxon>
        <taxon>Pseudomonadati</taxon>
        <taxon>Pseudomonadota</taxon>
        <taxon>Alphaproteobacteria</taxon>
        <taxon>Hyphomicrobiales</taxon>
        <taxon>Devosiaceae</taxon>
        <taxon>Maritalea</taxon>
    </lineage>
</organism>
<reference evidence="7 8" key="1">
    <citation type="submission" date="2022-01" db="EMBL/GenBank/DDBJ databases">
        <title>Maritalea mediterranea sp. nov., isolated from marine plastic residues from the Malva-rosa beach (Valencia, Spain).</title>
        <authorList>
            <person name="Vidal-Verdu A."/>
            <person name="Molina-Menor E."/>
            <person name="Pascual J."/>
            <person name="Pereto J."/>
            <person name="Porcar M."/>
        </authorList>
    </citation>
    <scope>NUCLEOTIDE SEQUENCE [LARGE SCALE GENOMIC DNA]</scope>
    <source>
        <strain evidence="7 8">P4.10X</strain>
    </source>
</reference>
<dbReference type="RefSeq" id="WP_236112404.1">
    <property type="nucleotide sequence ID" value="NZ_JAKGTI010000001.1"/>
</dbReference>